<name>A0ABS3Z6Y5_9GAMM</name>
<dbReference type="Pfam" id="PF00583">
    <property type="entry name" value="Acetyltransf_1"/>
    <property type="match status" value="1"/>
</dbReference>
<evidence type="ECO:0000313" key="2">
    <source>
        <dbReference type="EMBL" id="MBP0047447.1"/>
    </source>
</evidence>
<dbReference type="InterPro" id="IPR000182">
    <property type="entry name" value="GNAT_dom"/>
</dbReference>
<dbReference type="CDD" id="cd04301">
    <property type="entry name" value="NAT_SF"/>
    <property type="match status" value="1"/>
</dbReference>
<dbReference type="EMBL" id="JACVEW010000002">
    <property type="protein sequence ID" value="MBP0047447.1"/>
    <property type="molecule type" value="Genomic_DNA"/>
</dbReference>
<comment type="caution">
    <text evidence="2">The sequence shown here is derived from an EMBL/GenBank/DDBJ whole genome shotgun (WGS) entry which is preliminary data.</text>
</comment>
<keyword evidence="3" id="KW-1185">Reference proteome</keyword>
<protein>
    <submittedName>
        <fullName evidence="2">GNAT family N-acetyltransferase</fullName>
    </submittedName>
</protein>
<evidence type="ECO:0000313" key="3">
    <source>
        <dbReference type="Proteomes" id="UP000810171"/>
    </source>
</evidence>
<accession>A0ABS3Z6Y5</accession>
<feature type="domain" description="N-acetyltransferase" evidence="1">
    <location>
        <begin position="1"/>
        <end position="161"/>
    </location>
</feature>
<dbReference type="Proteomes" id="UP000810171">
    <property type="component" value="Unassembled WGS sequence"/>
</dbReference>
<dbReference type="PANTHER" id="PTHR43138">
    <property type="entry name" value="ACETYLTRANSFERASE, GNAT FAMILY"/>
    <property type="match status" value="1"/>
</dbReference>
<dbReference type="SUPFAM" id="SSF55729">
    <property type="entry name" value="Acyl-CoA N-acyltransferases (Nat)"/>
    <property type="match status" value="1"/>
</dbReference>
<reference evidence="2 3" key="1">
    <citation type="submission" date="2020-09" db="EMBL/GenBank/DDBJ databases">
        <authorList>
            <person name="Tanuku N.R.S."/>
        </authorList>
    </citation>
    <scope>NUCLEOTIDE SEQUENCE [LARGE SCALE GENOMIC DNA]</scope>
    <source>
        <strain evidence="2 3">AK62</strain>
    </source>
</reference>
<dbReference type="InterPro" id="IPR016181">
    <property type="entry name" value="Acyl_CoA_acyltransferase"/>
</dbReference>
<dbReference type="RefSeq" id="WP_209286063.1">
    <property type="nucleotide sequence ID" value="NZ_JACVEW010000002.1"/>
</dbReference>
<evidence type="ECO:0000259" key="1">
    <source>
        <dbReference type="PROSITE" id="PS51186"/>
    </source>
</evidence>
<gene>
    <name evidence="2" type="ORF">H9C73_01760</name>
</gene>
<dbReference type="Gene3D" id="3.40.630.30">
    <property type="match status" value="1"/>
</dbReference>
<proteinExistence type="predicted"/>
<organism evidence="2 3">
    <name type="scientific">Marinobacterium alkalitolerans</name>
    <dbReference type="NCBI Taxonomy" id="1542925"/>
    <lineage>
        <taxon>Bacteria</taxon>
        <taxon>Pseudomonadati</taxon>
        <taxon>Pseudomonadota</taxon>
        <taxon>Gammaproteobacteria</taxon>
        <taxon>Oceanospirillales</taxon>
        <taxon>Oceanospirillaceae</taxon>
        <taxon>Marinobacterium</taxon>
    </lineage>
</organism>
<sequence>MNLREATPEDWEQIWPIFHAIVSAGDTYAYARDTTCEQGERLWLEQPRTTWVVDDGGQILATYYLKTNQAGPGKHVCNCGYMVSPQARGRGLATLMCEHSQQLARELGYRAMQFNFVAASNTGAVRLWHRLGFETVGRLPKAFNHPEQGYVDALVMYKWLQDEPQA</sequence>
<dbReference type="InterPro" id="IPR052742">
    <property type="entry name" value="Mito_N-acetyltransferase"/>
</dbReference>
<dbReference type="PROSITE" id="PS51186">
    <property type="entry name" value="GNAT"/>
    <property type="match status" value="1"/>
</dbReference>
<dbReference type="PANTHER" id="PTHR43138:SF1">
    <property type="entry name" value="N-ACETYLTRANSFERASE ACA1"/>
    <property type="match status" value="1"/>
</dbReference>